<name>A0A2N2E288_9BACT</name>
<keyword evidence="1" id="KW-0472">Membrane</keyword>
<dbReference type="EMBL" id="PHAH01000009">
    <property type="protein sequence ID" value="PKM88859.1"/>
    <property type="molecule type" value="Genomic_DNA"/>
</dbReference>
<protein>
    <submittedName>
        <fullName evidence="2">Uncharacterized protein</fullName>
    </submittedName>
</protein>
<accession>A0A2N2E288</accession>
<comment type="caution">
    <text evidence="2">The sequence shown here is derived from an EMBL/GenBank/DDBJ whole genome shotgun (WGS) entry which is preliminary data.</text>
</comment>
<feature type="transmembrane region" description="Helical" evidence="1">
    <location>
        <begin position="46"/>
        <end position="68"/>
    </location>
</feature>
<organism evidence="2 3">
    <name type="scientific">Candidatus Falkowbacteria bacterium HGW-Falkowbacteria-2</name>
    <dbReference type="NCBI Taxonomy" id="2013769"/>
    <lineage>
        <taxon>Bacteria</taxon>
        <taxon>Candidatus Falkowiibacteriota</taxon>
    </lineage>
</organism>
<proteinExistence type="predicted"/>
<dbReference type="AlphaFoldDB" id="A0A2N2E288"/>
<sequence length="173" mass="20287">MFTRVPGDSNTDRIVEGVKEISFVGAERQQPIILRNPRRRSGAMNFVFNLIYTATFFVSVYFIIWLLTLINFNWVSIIIFLFFLAFVSFFSIIVTRGVKELLVVEKKENLPSFLLDLFYMPIIMAGKWLSQNASKVNVFIFIFDFIIEAPFKIIVDVAEEWTKYIKERKDNMV</sequence>
<keyword evidence="1" id="KW-1133">Transmembrane helix</keyword>
<dbReference type="Proteomes" id="UP000233325">
    <property type="component" value="Unassembled WGS sequence"/>
</dbReference>
<gene>
    <name evidence="2" type="ORF">CVU83_00985</name>
</gene>
<evidence type="ECO:0000313" key="2">
    <source>
        <dbReference type="EMBL" id="PKM88859.1"/>
    </source>
</evidence>
<evidence type="ECO:0000256" key="1">
    <source>
        <dbReference type="SAM" id="Phobius"/>
    </source>
</evidence>
<keyword evidence="1" id="KW-0812">Transmembrane</keyword>
<reference evidence="2 3" key="1">
    <citation type="journal article" date="2017" name="ISME J.">
        <title>Potential for microbial H2 and metal transformations associated with novel bacteria and archaea in deep terrestrial subsurface sediments.</title>
        <authorList>
            <person name="Hernsdorf A.W."/>
            <person name="Amano Y."/>
            <person name="Miyakawa K."/>
            <person name="Ise K."/>
            <person name="Suzuki Y."/>
            <person name="Anantharaman K."/>
            <person name="Probst A."/>
            <person name="Burstein D."/>
            <person name="Thomas B.C."/>
            <person name="Banfield J.F."/>
        </authorList>
    </citation>
    <scope>NUCLEOTIDE SEQUENCE [LARGE SCALE GENOMIC DNA]</scope>
    <source>
        <strain evidence="2">HGW-Falkowbacteria-2</strain>
    </source>
</reference>
<feature type="transmembrane region" description="Helical" evidence="1">
    <location>
        <begin position="74"/>
        <end position="98"/>
    </location>
</feature>
<evidence type="ECO:0000313" key="3">
    <source>
        <dbReference type="Proteomes" id="UP000233325"/>
    </source>
</evidence>